<evidence type="ECO:0000313" key="2">
    <source>
        <dbReference type="Proteomes" id="UP000194903"/>
    </source>
</evidence>
<sequence length="93" mass="10253">MIDAVRKTCNAGEKTEFKFRATSIAFRVKNFTSGPVCVCLREWDDSQSIMVSAGMAETVVSNREPTEMMQRGTTATVIVTAEQTGTVEVIRDD</sequence>
<dbReference type="EMBL" id="NHOC01000008">
    <property type="protein sequence ID" value="OUM19992.1"/>
    <property type="molecule type" value="Genomic_DNA"/>
</dbReference>
<comment type="caution">
    <text evidence="1">The sequence shown here is derived from an EMBL/GenBank/DDBJ whole genome shotgun (WGS) entry which is preliminary data.</text>
</comment>
<evidence type="ECO:0000313" key="1">
    <source>
        <dbReference type="EMBL" id="OUM19992.1"/>
    </source>
</evidence>
<dbReference type="Proteomes" id="UP000194903">
    <property type="component" value="Unassembled WGS sequence"/>
</dbReference>
<keyword evidence="2" id="KW-1185">Reference proteome</keyword>
<dbReference type="OrthoDB" id="9801455at2"/>
<name>A0A252F2N2_9FIRM</name>
<dbReference type="RefSeq" id="WP_087020587.1">
    <property type="nucleotide sequence ID" value="NZ_NHOC01000008.1"/>
</dbReference>
<protein>
    <submittedName>
        <fullName evidence="1">Uncharacterized protein</fullName>
    </submittedName>
</protein>
<organism evidence="1 2">
    <name type="scientific">Butyricicoccus porcorum</name>
    <dbReference type="NCBI Taxonomy" id="1945634"/>
    <lineage>
        <taxon>Bacteria</taxon>
        <taxon>Bacillati</taxon>
        <taxon>Bacillota</taxon>
        <taxon>Clostridia</taxon>
        <taxon>Eubacteriales</taxon>
        <taxon>Butyricicoccaceae</taxon>
        <taxon>Butyricicoccus</taxon>
    </lineage>
</organism>
<accession>A0A252F2N2</accession>
<gene>
    <name evidence="1" type="ORF">CBW42_09620</name>
</gene>
<proteinExistence type="predicted"/>
<dbReference type="AlphaFoldDB" id="A0A252F2N2"/>
<reference evidence="1 2" key="1">
    <citation type="submission" date="2017-05" db="EMBL/GenBank/DDBJ databases">
        <title>Butyricicoccus porcorum sp. nov. a butyrate-producing bacterium from the swine intestinal tract.</title>
        <authorList>
            <person name="Trachsel J."/>
            <person name="Humphrey S."/>
            <person name="Allen H.K."/>
        </authorList>
    </citation>
    <scope>NUCLEOTIDE SEQUENCE [LARGE SCALE GENOMIC DNA]</scope>
    <source>
        <strain evidence="1">BB10</strain>
    </source>
</reference>